<reference evidence="2" key="1">
    <citation type="submission" date="2019-10" db="EMBL/GenBank/DDBJ databases">
        <title>Description of Paenibacillus glebae sp. nov.</title>
        <authorList>
            <person name="Carlier A."/>
            <person name="Qi S."/>
        </authorList>
    </citation>
    <scope>NUCLEOTIDE SEQUENCE</scope>
    <source>
        <strain evidence="2">LMG 31456</strain>
    </source>
</reference>
<gene>
    <name evidence="2" type="ORF">GC093_09775</name>
</gene>
<sequence>MPQASVDLPAIKVDTPVIQVKTPAVEAEVPLTGSNQAPQIKLETPAIQVDTPVVNVQVQSAPVSIQSSGSGAPPIEGKNTESGLLPNLEIKTPTISLDTPLVKVDVPSVEVKVSTDQAPQASVSLPAIKVDIPIVQVETPAVEVEVPLSPVGGAPIKAEPPVVVIPPIQVETPEVVIQVPVAPDSKNPSPTQVPPINGGGGGKKAVDTNGMDGAENRYTIAKMNIGPPAGPPFSSDSNVPMAGVKVEPVRAEPSDSPEVGMEGKSSPSPKPGTADISDASPFTNPTSQRAVMTEFCASNATLNDLNKQWPLPGSIPTRTNVTSHWFALPFTFIKGNGLTGSGGLMGAGSGEFPGSQVFLFPVNQLQYAPKIKNQDYSGSQFLGINQWSRPPPGQPPRYMLLLND</sequence>
<dbReference type="AlphaFoldDB" id="A0A972K060"/>
<organism evidence="2 3">
    <name type="scientific">Paenibacillus foliorum</name>
    <dbReference type="NCBI Taxonomy" id="2654974"/>
    <lineage>
        <taxon>Bacteria</taxon>
        <taxon>Bacillati</taxon>
        <taxon>Bacillota</taxon>
        <taxon>Bacilli</taxon>
        <taxon>Bacillales</taxon>
        <taxon>Paenibacillaceae</taxon>
        <taxon>Paenibacillus</taxon>
    </lineage>
</organism>
<protein>
    <submittedName>
        <fullName evidence="2">Uncharacterized protein</fullName>
    </submittedName>
</protein>
<keyword evidence="3" id="KW-1185">Reference proteome</keyword>
<proteinExistence type="predicted"/>
<feature type="region of interest" description="Disordered" evidence="1">
    <location>
        <begin position="181"/>
        <end position="203"/>
    </location>
</feature>
<evidence type="ECO:0000256" key="1">
    <source>
        <dbReference type="SAM" id="MobiDB-lite"/>
    </source>
</evidence>
<name>A0A972K060_9BACL</name>
<evidence type="ECO:0000313" key="2">
    <source>
        <dbReference type="EMBL" id="NOU93505.1"/>
    </source>
</evidence>
<feature type="region of interest" description="Disordered" evidence="1">
    <location>
        <begin position="249"/>
        <end position="285"/>
    </location>
</feature>
<dbReference type="EMBL" id="WHOD01000049">
    <property type="protein sequence ID" value="NOU93505.1"/>
    <property type="molecule type" value="Genomic_DNA"/>
</dbReference>
<evidence type="ECO:0000313" key="3">
    <source>
        <dbReference type="Proteomes" id="UP000641588"/>
    </source>
</evidence>
<comment type="caution">
    <text evidence="2">The sequence shown here is derived from an EMBL/GenBank/DDBJ whole genome shotgun (WGS) entry which is preliminary data.</text>
</comment>
<accession>A0A972K060</accession>
<dbReference type="Proteomes" id="UP000641588">
    <property type="component" value="Unassembled WGS sequence"/>
</dbReference>